<evidence type="ECO:0000256" key="2">
    <source>
        <dbReference type="SAM" id="Phobius"/>
    </source>
</evidence>
<keyword evidence="4" id="KW-1185">Reference proteome</keyword>
<dbReference type="Proteomes" id="UP000192319">
    <property type="component" value="Unassembled WGS sequence"/>
</dbReference>
<accession>A0ABX3R9H2</accession>
<sequence length="68" mass="6979">MGPVGAWGPPWFPPGPGPGAANAEPEPTPSAAAPRAPAMVPPAMSFFKFMVIYLSIASVSSTPRRLTS</sequence>
<organism evidence="3 4">
    <name type="scientific">Mycobacterium alsense</name>
    <dbReference type="NCBI Taxonomy" id="324058"/>
    <lineage>
        <taxon>Bacteria</taxon>
        <taxon>Bacillati</taxon>
        <taxon>Actinomycetota</taxon>
        <taxon>Actinomycetes</taxon>
        <taxon>Mycobacteriales</taxon>
        <taxon>Mycobacteriaceae</taxon>
        <taxon>Mycobacterium</taxon>
    </lineage>
</organism>
<proteinExistence type="predicted"/>
<evidence type="ECO:0000256" key="1">
    <source>
        <dbReference type="SAM" id="MobiDB-lite"/>
    </source>
</evidence>
<keyword evidence="2" id="KW-0812">Transmembrane</keyword>
<keyword evidence="2" id="KW-1133">Transmembrane helix</keyword>
<protein>
    <submittedName>
        <fullName evidence="3">Uncharacterized protein</fullName>
    </submittedName>
</protein>
<keyword evidence="2" id="KW-0472">Membrane</keyword>
<gene>
    <name evidence="3" type="ORF">BST11_12345</name>
</gene>
<name>A0ABX3R9H2_9MYCO</name>
<evidence type="ECO:0000313" key="4">
    <source>
        <dbReference type="Proteomes" id="UP000192319"/>
    </source>
</evidence>
<feature type="compositionally biased region" description="Low complexity" evidence="1">
    <location>
        <begin position="19"/>
        <end position="36"/>
    </location>
</feature>
<comment type="caution">
    <text evidence="3">The sequence shown here is derived from an EMBL/GenBank/DDBJ whole genome shotgun (WGS) entry which is preliminary data.</text>
</comment>
<feature type="transmembrane region" description="Helical" evidence="2">
    <location>
        <begin position="39"/>
        <end position="59"/>
    </location>
</feature>
<feature type="region of interest" description="Disordered" evidence="1">
    <location>
        <begin position="1"/>
        <end position="36"/>
    </location>
</feature>
<reference evidence="3 4" key="1">
    <citation type="submission" date="2017-02" db="EMBL/GenBank/DDBJ databases">
        <title>The new phylogeny of genus Mycobacterium.</title>
        <authorList>
            <person name="Tortoli E."/>
            <person name="Trovato A."/>
            <person name="Cirillo D.M."/>
        </authorList>
    </citation>
    <scope>NUCLEOTIDE SEQUENCE [LARGE SCALE GENOMIC DNA]</scope>
    <source>
        <strain evidence="3 4">DSM 45230</strain>
    </source>
</reference>
<dbReference type="EMBL" id="MVHD01000017">
    <property type="protein sequence ID" value="OQZ90533.1"/>
    <property type="molecule type" value="Genomic_DNA"/>
</dbReference>
<evidence type="ECO:0000313" key="3">
    <source>
        <dbReference type="EMBL" id="OQZ90533.1"/>
    </source>
</evidence>